<evidence type="ECO:0000256" key="7">
    <source>
        <dbReference type="RuleBase" id="RU363032"/>
    </source>
</evidence>
<dbReference type="PANTHER" id="PTHR43163">
    <property type="entry name" value="DIPEPTIDE TRANSPORT SYSTEM PERMEASE PROTEIN DPPB-RELATED"/>
    <property type="match status" value="1"/>
</dbReference>
<evidence type="ECO:0000313" key="9">
    <source>
        <dbReference type="EMBL" id="MBS2553743.1"/>
    </source>
</evidence>
<comment type="similarity">
    <text evidence="7">Belongs to the binding-protein-dependent transport system permease family.</text>
</comment>
<evidence type="ECO:0000259" key="8">
    <source>
        <dbReference type="PROSITE" id="PS50928"/>
    </source>
</evidence>
<protein>
    <submittedName>
        <fullName evidence="9">ABC transporter permease</fullName>
    </submittedName>
</protein>
<dbReference type="InterPro" id="IPR000515">
    <property type="entry name" value="MetI-like"/>
</dbReference>
<gene>
    <name evidence="9" type="ORF">KGQ19_43515</name>
</gene>
<feature type="transmembrane region" description="Helical" evidence="7">
    <location>
        <begin position="119"/>
        <end position="143"/>
    </location>
</feature>
<dbReference type="EMBL" id="JAAFYZ010000281">
    <property type="protein sequence ID" value="MBS2553743.1"/>
    <property type="molecule type" value="Genomic_DNA"/>
</dbReference>
<evidence type="ECO:0000313" key="10">
    <source>
        <dbReference type="Proteomes" id="UP000730482"/>
    </source>
</evidence>
<name>A0ABS5L5Y0_9ACTN</name>
<evidence type="ECO:0000256" key="3">
    <source>
        <dbReference type="ARBA" id="ARBA00022475"/>
    </source>
</evidence>
<proteinExistence type="inferred from homology"/>
<evidence type="ECO:0000256" key="2">
    <source>
        <dbReference type="ARBA" id="ARBA00022448"/>
    </source>
</evidence>
<evidence type="ECO:0000256" key="1">
    <source>
        <dbReference type="ARBA" id="ARBA00004651"/>
    </source>
</evidence>
<sequence>MTLLAASFLIFSAVYLAPGRPETFLLGGRSATPEALASIRAHYHLNDPFPVQYWRWLTQMAHGDFGTSIQYRAPVLHLLTARLPGTLMLIGMAAVLVAVLGIGAGRLSARRPGGLVDQAVLVVTSVAVGTPSFVAAIVLIWVFSVRLGWFPSIGSGSGFFDMAYHLTLPALALSLYWVGTLARVTRAAMLAELSKEHVAVARSRGIPERIVLRRHVFRNAAGGIATMSGLTITGLVVSTVLVESAFGLGGIGAFLDSSVSVKDFPVVQAISLLIVTVFVAVNLVVDLTYPLLDPRVRLGARNSA</sequence>
<feature type="transmembrane region" description="Helical" evidence="7">
    <location>
        <begin position="163"/>
        <end position="185"/>
    </location>
</feature>
<keyword evidence="5 7" id="KW-1133">Transmembrane helix</keyword>
<accession>A0ABS5L5Y0</accession>
<evidence type="ECO:0000256" key="5">
    <source>
        <dbReference type="ARBA" id="ARBA00022989"/>
    </source>
</evidence>
<evidence type="ECO:0000256" key="6">
    <source>
        <dbReference type="ARBA" id="ARBA00023136"/>
    </source>
</evidence>
<comment type="subcellular location">
    <subcellularLocation>
        <location evidence="1 7">Cell membrane</location>
        <topology evidence="1 7">Multi-pass membrane protein</topology>
    </subcellularLocation>
</comment>
<keyword evidence="6 7" id="KW-0472">Membrane</keyword>
<dbReference type="InterPro" id="IPR045621">
    <property type="entry name" value="BPD_transp_1_N"/>
</dbReference>
<dbReference type="CDD" id="cd06261">
    <property type="entry name" value="TM_PBP2"/>
    <property type="match status" value="1"/>
</dbReference>
<comment type="caution">
    <text evidence="9">The sequence shown here is derived from an EMBL/GenBank/DDBJ whole genome shotgun (WGS) entry which is preliminary data.</text>
</comment>
<keyword evidence="10" id="KW-1185">Reference proteome</keyword>
<evidence type="ECO:0000256" key="4">
    <source>
        <dbReference type="ARBA" id="ARBA00022692"/>
    </source>
</evidence>
<dbReference type="Gene3D" id="1.10.3720.10">
    <property type="entry name" value="MetI-like"/>
    <property type="match status" value="1"/>
</dbReference>
<keyword evidence="3" id="KW-1003">Cell membrane</keyword>
<organism evidence="9 10">
    <name type="scientific">Catenulispora pinistramenti</name>
    <dbReference type="NCBI Taxonomy" id="2705254"/>
    <lineage>
        <taxon>Bacteria</taxon>
        <taxon>Bacillati</taxon>
        <taxon>Actinomycetota</taxon>
        <taxon>Actinomycetes</taxon>
        <taxon>Catenulisporales</taxon>
        <taxon>Catenulisporaceae</taxon>
        <taxon>Catenulispora</taxon>
    </lineage>
</organism>
<dbReference type="PANTHER" id="PTHR43163:SF6">
    <property type="entry name" value="DIPEPTIDE TRANSPORT SYSTEM PERMEASE PROTEIN DPPB-RELATED"/>
    <property type="match status" value="1"/>
</dbReference>
<dbReference type="PROSITE" id="PS50928">
    <property type="entry name" value="ABC_TM1"/>
    <property type="match status" value="1"/>
</dbReference>
<dbReference type="Pfam" id="PF00528">
    <property type="entry name" value="BPD_transp_1"/>
    <property type="match status" value="1"/>
</dbReference>
<feature type="transmembrane region" description="Helical" evidence="7">
    <location>
        <begin position="220"/>
        <end position="246"/>
    </location>
</feature>
<feature type="transmembrane region" description="Helical" evidence="7">
    <location>
        <begin position="86"/>
        <end position="107"/>
    </location>
</feature>
<keyword evidence="2 7" id="KW-0813">Transport</keyword>
<reference evidence="9 10" key="1">
    <citation type="submission" date="2020-02" db="EMBL/GenBank/DDBJ databases">
        <title>Acidophilic actinobacteria isolated from forest soil.</title>
        <authorList>
            <person name="Golinska P."/>
        </authorList>
    </citation>
    <scope>NUCLEOTIDE SEQUENCE [LARGE SCALE GENOMIC DNA]</scope>
    <source>
        <strain evidence="9 10">NL8</strain>
    </source>
</reference>
<dbReference type="Proteomes" id="UP000730482">
    <property type="component" value="Unassembled WGS sequence"/>
</dbReference>
<feature type="domain" description="ABC transmembrane type-1" evidence="8">
    <location>
        <begin position="83"/>
        <end position="285"/>
    </location>
</feature>
<dbReference type="SUPFAM" id="SSF161098">
    <property type="entry name" value="MetI-like"/>
    <property type="match status" value="1"/>
</dbReference>
<keyword evidence="4 7" id="KW-0812">Transmembrane</keyword>
<dbReference type="InterPro" id="IPR035906">
    <property type="entry name" value="MetI-like_sf"/>
</dbReference>
<feature type="transmembrane region" description="Helical" evidence="7">
    <location>
        <begin position="266"/>
        <end position="292"/>
    </location>
</feature>
<dbReference type="Pfam" id="PF19300">
    <property type="entry name" value="BPD_transp_1_N"/>
    <property type="match status" value="1"/>
</dbReference>